<evidence type="ECO:0000313" key="3">
    <source>
        <dbReference type="Proteomes" id="UP000580709"/>
    </source>
</evidence>
<dbReference type="EMBL" id="JACEOR010000096">
    <property type="protein sequence ID" value="MBA4504233.1"/>
    <property type="molecule type" value="Genomic_DNA"/>
</dbReference>
<feature type="compositionally biased region" description="Polar residues" evidence="1">
    <location>
        <begin position="174"/>
        <end position="183"/>
    </location>
</feature>
<evidence type="ECO:0000313" key="2">
    <source>
        <dbReference type="EMBL" id="MBA4504233.1"/>
    </source>
</evidence>
<dbReference type="AlphaFoldDB" id="A0A838WTS6"/>
<protein>
    <submittedName>
        <fullName evidence="2">Uncharacterized protein</fullName>
    </submittedName>
</protein>
<gene>
    <name evidence="2" type="ORF">H0H28_02590</name>
</gene>
<dbReference type="RefSeq" id="WP_181729453.1">
    <property type="nucleotide sequence ID" value="NZ_JACEOR010000096.1"/>
</dbReference>
<sequence>MLLKNEIIEDTAESYKCLATTDWLTREAYIRESKKFSDYMTLALVQSDVEELLTSDTIGDAIKRKIVEQSETYAPFAGSKGLKELALLALQIGHTIPIAVVQKMAEDGVNVEFVVPLLEPYLDVIMRDDLFAILQKLPDDYPRLTTPGHKPLYIADTPADRALLECLKQHGTVSSYDPNTSPIKVNRKRKPISQ</sequence>
<reference evidence="2 3" key="1">
    <citation type="submission" date="2020-07" db="EMBL/GenBank/DDBJ databases">
        <authorList>
            <person name="Khare M."/>
        </authorList>
    </citation>
    <scope>NUCLEOTIDE SEQUENCE [LARGE SCALE GENOMIC DNA]</scope>
    <source>
        <strain evidence="2 3">P8776</strain>
    </source>
</reference>
<name>A0A838WTS6_9CORY</name>
<dbReference type="Proteomes" id="UP000580709">
    <property type="component" value="Unassembled WGS sequence"/>
</dbReference>
<organism evidence="2 3">
    <name type="scientific">Corynebacterium sanguinis</name>
    <dbReference type="NCBI Taxonomy" id="2594913"/>
    <lineage>
        <taxon>Bacteria</taxon>
        <taxon>Bacillati</taxon>
        <taxon>Actinomycetota</taxon>
        <taxon>Actinomycetes</taxon>
        <taxon>Mycobacteriales</taxon>
        <taxon>Corynebacteriaceae</taxon>
        <taxon>Corynebacterium</taxon>
    </lineage>
</organism>
<comment type="caution">
    <text evidence="2">The sequence shown here is derived from an EMBL/GenBank/DDBJ whole genome shotgun (WGS) entry which is preliminary data.</text>
</comment>
<proteinExistence type="predicted"/>
<accession>A0A838WTS6</accession>
<keyword evidence="3" id="KW-1185">Reference proteome</keyword>
<evidence type="ECO:0000256" key="1">
    <source>
        <dbReference type="SAM" id="MobiDB-lite"/>
    </source>
</evidence>
<feature type="region of interest" description="Disordered" evidence="1">
    <location>
        <begin position="174"/>
        <end position="194"/>
    </location>
</feature>
<feature type="compositionally biased region" description="Basic residues" evidence="1">
    <location>
        <begin position="185"/>
        <end position="194"/>
    </location>
</feature>